<accession>A0A2R8CEL3</accession>
<sequence length="42" mass="4842">MISDLLHRCTLTLARVLTRLKRRCALSPEQADQLARIKFPCC</sequence>
<evidence type="ECO:0000313" key="2">
    <source>
        <dbReference type="Proteomes" id="UP000244898"/>
    </source>
</evidence>
<evidence type="ECO:0000313" key="1">
    <source>
        <dbReference type="EMBL" id="SPJ30872.1"/>
    </source>
</evidence>
<name>A0A2R8CEL3_9RHOB</name>
<gene>
    <name evidence="1" type="ORF">TRM7615_04409</name>
</gene>
<dbReference type="Proteomes" id="UP000244898">
    <property type="component" value="Unassembled WGS sequence"/>
</dbReference>
<dbReference type="AlphaFoldDB" id="A0A2R8CEL3"/>
<dbReference type="EMBL" id="ONZG01000014">
    <property type="protein sequence ID" value="SPJ30872.1"/>
    <property type="molecule type" value="Genomic_DNA"/>
</dbReference>
<organism evidence="1 2">
    <name type="scientific">Falsiruegeria mediterranea M17</name>
    <dbReference type="NCBI Taxonomy" id="1200281"/>
    <lineage>
        <taxon>Bacteria</taxon>
        <taxon>Pseudomonadati</taxon>
        <taxon>Pseudomonadota</taxon>
        <taxon>Alphaproteobacteria</taxon>
        <taxon>Rhodobacterales</taxon>
        <taxon>Roseobacteraceae</taxon>
        <taxon>Falsiruegeria</taxon>
    </lineage>
</organism>
<proteinExistence type="predicted"/>
<reference evidence="2" key="1">
    <citation type="submission" date="2018-03" db="EMBL/GenBank/DDBJ databases">
        <authorList>
            <person name="Rodrigo-Torres L."/>
            <person name="Arahal R. D."/>
            <person name="Lucena T."/>
        </authorList>
    </citation>
    <scope>NUCLEOTIDE SEQUENCE [LARGE SCALE GENOMIC DNA]</scope>
    <source>
        <strain evidence="2">CECT 7615</strain>
    </source>
</reference>
<protein>
    <submittedName>
        <fullName evidence="1">Uncharacterized protein</fullName>
    </submittedName>
</protein>
<keyword evidence="2" id="KW-1185">Reference proteome</keyword>